<sequence length="278" mass="30122">MTLDEARRAFAEELRAVAHVTDQRVVDAFAAVPRERFVGPGPWRALCLYEQGYWTTDNDPRALYHNILIALDESRGLNTGEPSLWAYHFDRVGIRAGERVLQIGTGSGYFTAILAELVGDTGSVLGLEVDDALGEAASRNLEPWPQASVHKVNGAHEIEGQWDVIIAFAGASAPPIAWIDALTPGGRALIPLTTDARWGFLLRIDKTGDRLAARSAGNIGIFPCHGLRDAAEAAALGQSLGDPVGRAALKSLRRDDHEKDDTCWLHGAGWCLSKHELS</sequence>
<keyword evidence="6 12" id="KW-0489">Methyltransferase</keyword>
<dbReference type="PANTHER" id="PTHR11579">
    <property type="entry name" value="PROTEIN-L-ISOASPARTATE O-METHYLTRANSFERASE"/>
    <property type="match status" value="1"/>
</dbReference>
<keyword evidence="5" id="KW-0963">Cytoplasm</keyword>
<evidence type="ECO:0000256" key="7">
    <source>
        <dbReference type="ARBA" id="ARBA00022679"/>
    </source>
</evidence>
<dbReference type="Gene3D" id="3.40.50.150">
    <property type="entry name" value="Vaccinia Virus protein VP39"/>
    <property type="match status" value="1"/>
</dbReference>
<evidence type="ECO:0000256" key="4">
    <source>
        <dbReference type="ARBA" id="ARBA00013346"/>
    </source>
</evidence>
<evidence type="ECO:0000256" key="6">
    <source>
        <dbReference type="ARBA" id="ARBA00022603"/>
    </source>
</evidence>
<dbReference type="GO" id="GO:0032259">
    <property type="term" value="P:methylation"/>
    <property type="evidence" value="ECO:0007669"/>
    <property type="project" value="UniProtKB-KW"/>
</dbReference>
<evidence type="ECO:0000256" key="3">
    <source>
        <dbReference type="ARBA" id="ARBA00011890"/>
    </source>
</evidence>
<dbReference type="RefSeq" id="WP_170920833.1">
    <property type="nucleotide sequence ID" value="NZ_FUWJ01000001.1"/>
</dbReference>
<gene>
    <name evidence="12" type="ORF">SAMN02745126_01690</name>
</gene>
<keyword evidence="13" id="KW-1185">Reference proteome</keyword>
<evidence type="ECO:0000256" key="11">
    <source>
        <dbReference type="ARBA" id="ARBA00031350"/>
    </source>
</evidence>
<comment type="subcellular location">
    <subcellularLocation>
        <location evidence="1">Cytoplasm</location>
    </subcellularLocation>
</comment>
<evidence type="ECO:0000256" key="5">
    <source>
        <dbReference type="ARBA" id="ARBA00022490"/>
    </source>
</evidence>
<dbReference type="PANTHER" id="PTHR11579:SF0">
    <property type="entry name" value="PROTEIN-L-ISOASPARTATE(D-ASPARTATE) O-METHYLTRANSFERASE"/>
    <property type="match status" value="1"/>
</dbReference>
<keyword evidence="8" id="KW-0949">S-adenosyl-L-methionine</keyword>
<evidence type="ECO:0000256" key="1">
    <source>
        <dbReference type="ARBA" id="ARBA00004496"/>
    </source>
</evidence>
<dbReference type="GO" id="GO:0005737">
    <property type="term" value="C:cytoplasm"/>
    <property type="evidence" value="ECO:0007669"/>
    <property type="project" value="UniProtKB-SubCell"/>
</dbReference>
<dbReference type="SUPFAM" id="SSF53335">
    <property type="entry name" value="S-adenosyl-L-methionine-dependent methyltransferases"/>
    <property type="match status" value="1"/>
</dbReference>
<name>A0A1T4LSP8_9HYPH</name>
<evidence type="ECO:0000256" key="9">
    <source>
        <dbReference type="ARBA" id="ARBA00030757"/>
    </source>
</evidence>
<dbReference type="AlphaFoldDB" id="A0A1T4LSP8"/>
<reference evidence="13" key="1">
    <citation type="submission" date="2017-02" db="EMBL/GenBank/DDBJ databases">
        <authorList>
            <person name="Varghese N."/>
            <person name="Submissions S."/>
        </authorList>
    </citation>
    <scope>NUCLEOTIDE SEQUENCE [LARGE SCALE GENOMIC DNA]</scope>
    <source>
        <strain evidence="13">ATCC 27094</strain>
    </source>
</reference>
<accession>A0A1T4LSP8</accession>
<keyword evidence="7 12" id="KW-0808">Transferase</keyword>
<evidence type="ECO:0000313" key="13">
    <source>
        <dbReference type="Proteomes" id="UP000190092"/>
    </source>
</evidence>
<dbReference type="STRING" id="225324.SAMN02745126_01690"/>
<dbReference type="EMBL" id="FUWJ01000001">
    <property type="protein sequence ID" value="SJZ57646.1"/>
    <property type="molecule type" value="Genomic_DNA"/>
</dbReference>
<dbReference type="GO" id="GO:0004719">
    <property type="term" value="F:protein-L-isoaspartate (D-aspartate) O-methyltransferase activity"/>
    <property type="evidence" value="ECO:0007669"/>
    <property type="project" value="UniProtKB-EC"/>
</dbReference>
<evidence type="ECO:0000256" key="10">
    <source>
        <dbReference type="ARBA" id="ARBA00031323"/>
    </source>
</evidence>
<evidence type="ECO:0000256" key="8">
    <source>
        <dbReference type="ARBA" id="ARBA00022691"/>
    </source>
</evidence>
<dbReference type="InterPro" id="IPR000682">
    <property type="entry name" value="PCMT"/>
</dbReference>
<proteinExistence type="inferred from homology"/>
<protein>
    <recommendedName>
        <fullName evidence="4">Protein-L-isoaspartate O-methyltransferase</fullName>
        <ecNumber evidence="3">2.1.1.77</ecNumber>
    </recommendedName>
    <alternativeName>
        <fullName evidence="11">L-isoaspartyl protein carboxyl methyltransferase</fullName>
    </alternativeName>
    <alternativeName>
        <fullName evidence="9">Protein L-isoaspartyl methyltransferase</fullName>
    </alternativeName>
    <alternativeName>
        <fullName evidence="10">Protein-beta-aspartate methyltransferase</fullName>
    </alternativeName>
</protein>
<dbReference type="InterPro" id="IPR029063">
    <property type="entry name" value="SAM-dependent_MTases_sf"/>
</dbReference>
<evidence type="ECO:0000313" key="12">
    <source>
        <dbReference type="EMBL" id="SJZ57646.1"/>
    </source>
</evidence>
<dbReference type="EC" id="2.1.1.77" evidence="3"/>
<evidence type="ECO:0000256" key="2">
    <source>
        <dbReference type="ARBA" id="ARBA00005369"/>
    </source>
</evidence>
<dbReference type="CDD" id="cd02440">
    <property type="entry name" value="AdoMet_MTases"/>
    <property type="match status" value="1"/>
</dbReference>
<dbReference type="Proteomes" id="UP000190092">
    <property type="component" value="Unassembled WGS sequence"/>
</dbReference>
<comment type="similarity">
    <text evidence="2">Belongs to the methyltransferase superfamily. L-isoaspartyl/D-aspartyl protein methyltransferase family.</text>
</comment>
<dbReference type="Pfam" id="PF01135">
    <property type="entry name" value="PCMT"/>
    <property type="match status" value="1"/>
</dbReference>
<organism evidence="12 13">
    <name type="scientific">Enhydrobacter aerosaccus</name>
    <dbReference type="NCBI Taxonomy" id="225324"/>
    <lineage>
        <taxon>Bacteria</taxon>
        <taxon>Pseudomonadati</taxon>
        <taxon>Pseudomonadota</taxon>
        <taxon>Alphaproteobacteria</taxon>
        <taxon>Hyphomicrobiales</taxon>
        <taxon>Enhydrobacter</taxon>
    </lineage>
</organism>